<keyword evidence="5" id="KW-0187">Copper transport</keyword>
<keyword evidence="5" id="KW-0186">Copper</keyword>
<evidence type="ECO:0000256" key="1">
    <source>
        <dbReference type="ARBA" id="ARBA00004107"/>
    </source>
</evidence>
<dbReference type="InterPro" id="IPR007274">
    <property type="entry name" value="Cop_transporter"/>
</dbReference>
<comment type="subcellular location">
    <subcellularLocation>
        <location evidence="1">Late endosome membrane</location>
        <topology evidence="1">Multi-pass membrane protein</topology>
    </subcellularLocation>
    <subcellularLocation>
        <location evidence="5">Membrane</location>
        <topology evidence="5">Multi-pass membrane protein</topology>
    </subcellularLocation>
</comment>
<keyword evidence="4 5" id="KW-0472">Membrane</keyword>
<keyword evidence="3 5" id="KW-1133">Transmembrane helix</keyword>
<dbReference type="AlphaFoldDB" id="A0A8B9CZ41"/>
<proteinExistence type="inferred from homology"/>
<dbReference type="GeneTree" id="ENSGT00940000159996"/>
<dbReference type="GO" id="GO:0031902">
    <property type="term" value="C:late endosome membrane"/>
    <property type="evidence" value="ECO:0007669"/>
    <property type="project" value="UniProtKB-SubCell"/>
</dbReference>
<name>A0A8B9CZ41_9AVES</name>
<feature type="transmembrane region" description="Helical" evidence="5">
    <location>
        <begin position="319"/>
        <end position="336"/>
    </location>
</feature>
<reference evidence="7" key="2">
    <citation type="submission" date="2025-09" db="UniProtKB">
        <authorList>
            <consortium name="Ensembl"/>
        </authorList>
    </citation>
    <scope>IDENTIFICATION</scope>
</reference>
<evidence type="ECO:0000256" key="4">
    <source>
        <dbReference type="ARBA" id="ARBA00023136"/>
    </source>
</evidence>
<sequence>MLASAGAGKKILWEVQESGGFLGWAAAAGQFRSRLQTAPTAAVCLPLLKPWQRVQVAGALGCRLSTTRVSSGFLSPAQTRAGGKKLPCKKAEVRVEPALRGWDLSSSFYFGIRTKTAPRGSPLPTAGPQPQPSRHQGLRRAQEGQGHQVPFEVCSSKKQTCTEERRDAHTSGFDSGKGRGQEGAGVSPGRAVGCSARGPAEATGPCVPWCGWHRHPQPVPNACPRTLFQMTFFFSDRVVLLFDFWSVHTPAGLALSVLVVALLSVLYEVVKMGKARVLRRALLAVPPSLSREALLEPDEGDGGHGATQGRWFQFHVAQTLLHVVQVVLGYALMLAVMSYNAWVFLGVLAGSTIGYFVVYPLLRVD</sequence>
<dbReference type="Ensembl" id="ENSABRT00000038361.1">
    <property type="protein sequence ID" value="ENSABRP00000027486.1"/>
    <property type="gene ID" value="ENSABRG00000022878.1"/>
</dbReference>
<keyword evidence="5" id="KW-0406">Ion transport</keyword>
<evidence type="ECO:0000313" key="7">
    <source>
        <dbReference type="Ensembl" id="ENSABRP00000027486.1"/>
    </source>
</evidence>
<comment type="similarity">
    <text evidence="5">Belongs to the copper transporter (Ctr) (TC 1.A.56) family. SLC31A subfamily.</text>
</comment>
<reference evidence="7" key="1">
    <citation type="submission" date="2025-08" db="UniProtKB">
        <authorList>
            <consortium name="Ensembl"/>
        </authorList>
    </citation>
    <scope>IDENTIFICATION</scope>
</reference>
<feature type="compositionally biased region" description="Basic and acidic residues" evidence="6">
    <location>
        <begin position="160"/>
        <end position="169"/>
    </location>
</feature>
<dbReference type="GO" id="GO:0005375">
    <property type="term" value="F:copper ion transmembrane transporter activity"/>
    <property type="evidence" value="ECO:0007669"/>
    <property type="project" value="UniProtKB-UniRule"/>
</dbReference>
<dbReference type="Proteomes" id="UP000694426">
    <property type="component" value="Unplaced"/>
</dbReference>
<protein>
    <recommendedName>
        <fullName evidence="5">Copper transport protein</fullName>
    </recommendedName>
</protein>
<keyword evidence="8" id="KW-1185">Reference proteome</keyword>
<organism evidence="7 8">
    <name type="scientific">Anser brachyrhynchus</name>
    <name type="common">Pink-footed goose</name>
    <dbReference type="NCBI Taxonomy" id="132585"/>
    <lineage>
        <taxon>Eukaryota</taxon>
        <taxon>Metazoa</taxon>
        <taxon>Chordata</taxon>
        <taxon>Craniata</taxon>
        <taxon>Vertebrata</taxon>
        <taxon>Euteleostomi</taxon>
        <taxon>Archelosauria</taxon>
        <taxon>Archosauria</taxon>
        <taxon>Dinosauria</taxon>
        <taxon>Saurischia</taxon>
        <taxon>Theropoda</taxon>
        <taxon>Coelurosauria</taxon>
        <taxon>Aves</taxon>
        <taxon>Neognathae</taxon>
        <taxon>Galloanserae</taxon>
        <taxon>Anseriformes</taxon>
        <taxon>Anatidae</taxon>
        <taxon>Anserinae</taxon>
        <taxon>Anser</taxon>
    </lineage>
</organism>
<dbReference type="PANTHER" id="PTHR12483">
    <property type="entry name" value="SOLUTE CARRIER FAMILY 31 COPPER TRANSPORTERS"/>
    <property type="match status" value="1"/>
</dbReference>
<evidence type="ECO:0000313" key="8">
    <source>
        <dbReference type="Proteomes" id="UP000694426"/>
    </source>
</evidence>
<evidence type="ECO:0000256" key="2">
    <source>
        <dbReference type="ARBA" id="ARBA00022692"/>
    </source>
</evidence>
<feature type="region of interest" description="Disordered" evidence="6">
    <location>
        <begin position="116"/>
        <end position="148"/>
    </location>
</feature>
<dbReference type="Pfam" id="PF04145">
    <property type="entry name" value="Ctr"/>
    <property type="match status" value="1"/>
</dbReference>
<feature type="region of interest" description="Disordered" evidence="6">
    <location>
        <begin position="160"/>
        <end position="190"/>
    </location>
</feature>
<feature type="transmembrane region" description="Helical" evidence="5">
    <location>
        <begin position="342"/>
        <end position="362"/>
    </location>
</feature>
<evidence type="ECO:0000256" key="6">
    <source>
        <dbReference type="SAM" id="MobiDB-lite"/>
    </source>
</evidence>
<evidence type="ECO:0000256" key="3">
    <source>
        <dbReference type="ARBA" id="ARBA00022989"/>
    </source>
</evidence>
<dbReference type="PANTHER" id="PTHR12483:SF8">
    <property type="entry name" value="PROTEIN SLC31A2"/>
    <property type="match status" value="1"/>
</dbReference>
<keyword evidence="2 5" id="KW-0812">Transmembrane</keyword>
<accession>A0A8B9CZ41</accession>
<feature type="transmembrane region" description="Helical" evidence="5">
    <location>
        <begin position="251"/>
        <end position="270"/>
    </location>
</feature>
<keyword evidence="5" id="KW-0813">Transport</keyword>
<evidence type="ECO:0000256" key="5">
    <source>
        <dbReference type="RuleBase" id="RU367022"/>
    </source>
</evidence>